<dbReference type="Pfam" id="PF01740">
    <property type="entry name" value="STAS"/>
    <property type="match status" value="1"/>
</dbReference>
<dbReference type="EMBL" id="KB707027">
    <property type="protein sequence ID" value="EMR64695.1"/>
    <property type="molecule type" value="Genomic_DNA"/>
</dbReference>
<dbReference type="PROSITE" id="PS50801">
    <property type="entry name" value="STAS"/>
    <property type="match status" value="1"/>
</dbReference>
<feature type="region of interest" description="Disordered" evidence="5">
    <location>
        <begin position="755"/>
        <end position="778"/>
    </location>
</feature>
<feature type="transmembrane region" description="Helical" evidence="6">
    <location>
        <begin position="171"/>
        <end position="191"/>
    </location>
</feature>
<evidence type="ECO:0000256" key="3">
    <source>
        <dbReference type="ARBA" id="ARBA00022989"/>
    </source>
</evidence>
<dbReference type="FunFam" id="3.30.750.24:FF:000024">
    <property type="entry name" value="Sulfate permease 2"/>
    <property type="match status" value="1"/>
</dbReference>
<dbReference type="HOGENOM" id="CLU_003182_8_1_1"/>
<organism evidence="8 9">
    <name type="scientific">Eutypa lata (strain UCR-EL1)</name>
    <name type="common">Grapevine dieback disease fungus</name>
    <name type="synonym">Eutypa armeniacae</name>
    <dbReference type="NCBI Taxonomy" id="1287681"/>
    <lineage>
        <taxon>Eukaryota</taxon>
        <taxon>Fungi</taxon>
        <taxon>Dikarya</taxon>
        <taxon>Ascomycota</taxon>
        <taxon>Pezizomycotina</taxon>
        <taxon>Sordariomycetes</taxon>
        <taxon>Xylariomycetidae</taxon>
        <taxon>Xylariales</taxon>
        <taxon>Diatrypaceae</taxon>
        <taxon>Eutypa</taxon>
    </lineage>
</organism>
<dbReference type="KEGG" id="ela:UCREL1_8339"/>
<keyword evidence="9" id="KW-1185">Reference proteome</keyword>
<feature type="region of interest" description="Disordered" evidence="5">
    <location>
        <begin position="722"/>
        <end position="741"/>
    </location>
</feature>
<evidence type="ECO:0000256" key="6">
    <source>
        <dbReference type="SAM" id="Phobius"/>
    </source>
</evidence>
<evidence type="ECO:0000256" key="4">
    <source>
        <dbReference type="ARBA" id="ARBA00023136"/>
    </source>
</evidence>
<feature type="transmembrane region" description="Helical" evidence="6">
    <location>
        <begin position="198"/>
        <end position="217"/>
    </location>
</feature>
<dbReference type="eggNOG" id="KOG0236">
    <property type="taxonomic scope" value="Eukaryota"/>
</dbReference>
<dbReference type="PANTHER" id="PTHR11814">
    <property type="entry name" value="SULFATE TRANSPORTER"/>
    <property type="match status" value="1"/>
</dbReference>
<feature type="transmembrane region" description="Helical" evidence="6">
    <location>
        <begin position="79"/>
        <end position="102"/>
    </location>
</feature>
<feature type="transmembrane region" description="Helical" evidence="6">
    <location>
        <begin position="412"/>
        <end position="431"/>
    </location>
</feature>
<evidence type="ECO:0000256" key="1">
    <source>
        <dbReference type="ARBA" id="ARBA00004141"/>
    </source>
</evidence>
<feature type="compositionally biased region" description="Basic and acidic residues" evidence="5">
    <location>
        <begin position="723"/>
        <end position="741"/>
    </location>
</feature>
<proteinExistence type="predicted"/>
<feature type="transmembrane region" description="Helical" evidence="6">
    <location>
        <begin position="381"/>
        <end position="400"/>
    </location>
</feature>
<dbReference type="InterPro" id="IPR001902">
    <property type="entry name" value="SLC26A/SulP_fam"/>
</dbReference>
<feature type="transmembrane region" description="Helical" evidence="6">
    <location>
        <begin position="493"/>
        <end position="510"/>
    </location>
</feature>
<dbReference type="AlphaFoldDB" id="M7TDF1"/>
<evidence type="ECO:0000256" key="2">
    <source>
        <dbReference type="ARBA" id="ARBA00022692"/>
    </source>
</evidence>
<gene>
    <name evidence="8" type="ORF">UCREL1_8339</name>
</gene>
<dbReference type="InterPro" id="IPR018045">
    <property type="entry name" value="S04_transporter_CS"/>
</dbReference>
<feature type="domain" description="STAS" evidence="7">
    <location>
        <begin position="569"/>
        <end position="694"/>
    </location>
</feature>
<reference evidence="9" key="1">
    <citation type="journal article" date="2013" name="Genome Announc.">
        <title>Draft genome sequence of the grapevine dieback fungus Eutypa lata UCR-EL1.</title>
        <authorList>
            <person name="Blanco-Ulate B."/>
            <person name="Rolshausen P.E."/>
            <person name="Cantu D."/>
        </authorList>
    </citation>
    <scope>NUCLEOTIDE SEQUENCE [LARGE SCALE GENOMIC DNA]</scope>
    <source>
        <strain evidence="9">UCR-EL1</strain>
    </source>
</reference>
<dbReference type="NCBIfam" id="TIGR00815">
    <property type="entry name" value="sulP"/>
    <property type="match status" value="1"/>
</dbReference>
<dbReference type="Proteomes" id="UP000012174">
    <property type="component" value="Unassembled WGS sequence"/>
</dbReference>
<evidence type="ECO:0000313" key="9">
    <source>
        <dbReference type="Proteomes" id="UP000012174"/>
    </source>
</evidence>
<feature type="transmembrane region" description="Helical" evidence="6">
    <location>
        <begin position="283"/>
        <end position="306"/>
    </location>
</feature>
<feature type="transmembrane region" description="Helical" evidence="6">
    <location>
        <begin position="139"/>
        <end position="159"/>
    </location>
</feature>
<accession>M7TDF1</accession>
<keyword evidence="2 6" id="KW-0812">Transmembrane</keyword>
<feature type="transmembrane region" description="Helical" evidence="6">
    <location>
        <begin position="253"/>
        <end position="274"/>
    </location>
</feature>
<dbReference type="STRING" id="1287681.M7TDF1"/>
<comment type="subcellular location">
    <subcellularLocation>
        <location evidence="1">Membrane</location>
        <topology evidence="1">Multi-pass membrane protein</topology>
    </subcellularLocation>
</comment>
<dbReference type="InterPro" id="IPR036513">
    <property type="entry name" value="STAS_dom_sf"/>
</dbReference>
<evidence type="ECO:0000256" key="5">
    <source>
        <dbReference type="SAM" id="MobiDB-lite"/>
    </source>
</evidence>
<keyword evidence="3 6" id="KW-1133">Transmembrane helix</keyword>
<dbReference type="InterPro" id="IPR011547">
    <property type="entry name" value="SLC26A/SulP_dom"/>
</dbReference>
<dbReference type="OrthoDB" id="288203at2759"/>
<dbReference type="GO" id="GO:0016020">
    <property type="term" value="C:membrane"/>
    <property type="evidence" value="ECO:0007669"/>
    <property type="project" value="UniProtKB-SubCell"/>
</dbReference>
<dbReference type="Gene3D" id="3.30.750.24">
    <property type="entry name" value="STAS domain"/>
    <property type="match status" value="1"/>
</dbReference>
<evidence type="ECO:0000259" key="7">
    <source>
        <dbReference type="PROSITE" id="PS50801"/>
    </source>
</evidence>
<evidence type="ECO:0000313" key="8">
    <source>
        <dbReference type="EMBL" id="EMR64695.1"/>
    </source>
</evidence>
<feature type="transmembrane region" description="Helical" evidence="6">
    <location>
        <begin position="108"/>
        <end position="132"/>
    </location>
</feature>
<dbReference type="PROSITE" id="PS01130">
    <property type="entry name" value="SLC26A"/>
    <property type="match status" value="1"/>
</dbReference>
<dbReference type="OMA" id="EPSAKEW"/>
<dbReference type="GO" id="GO:0008271">
    <property type="term" value="F:secondary active sulfate transmembrane transporter activity"/>
    <property type="evidence" value="ECO:0007669"/>
    <property type="project" value="InterPro"/>
</dbReference>
<dbReference type="Pfam" id="PF00916">
    <property type="entry name" value="Sulfate_transp"/>
    <property type="match status" value="1"/>
</dbReference>
<keyword evidence="4 6" id="KW-0472">Membrane</keyword>
<protein>
    <submittedName>
        <fullName evidence="8">Putative sulfate permease 2 protein</fullName>
    </submittedName>
</protein>
<name>M7TDF1_EUTLA</name>
<sequence>MSQNKVGRGLAKAVGIDIDYRTNDEPKEFIDSAAASIQPVADPYYEDEPTLREVVHSILPTGESTLSYIRSLFPFLSWIFHYNLIWAFGDFIAGVTVGFVAIPQGMAYALLAGLPAEYGLYTSFVGFLLYWAFATSKDITIGTVAVLSTLVGTVVQRVQSEYGEDTFPPEMIARGLSVIVGAVLLFIGLARLGWIVEFIPLVGITSFMTGAAISIAAGQVPALLGITGVKTREATYLVIINTLRGLPRAKLDAAMGVTALAMLYLIRSFCNFMARRQPQRQKLWFFVSTLRMAFVILLYILISWLVNRNVNWDSSKAKFKILGTVPSGFQVHGAPTMNTELLSALAPDIPATIIVAIIEHIAISKSFGRVNNYVINPSQELVAVGFTNVIGPFLGAYPATGSFSRTAIKSKAGVRTPLAGLWTAVIVLLALYALTSVFFYIPMASLAGLIIHAVGDLITAPNVVYRFWQVSPLEAFVFFATVILMVFTDLETGIYFAICFSVAVVLVRIAKTRGRFLGRAKIYRVSAKGNANDNGSGNETTPLTSRDAYLPLDHRDGTNPNIRVEVPYPGVIVYRFSEGFNYINAGHNMDILTSAVTTETRPTVLNRYNKLGDRPWNDPGPRRGKTIEATDDRPTLRAVILDCSSVHGVDVTAMQALIDTRNQLNRHAAPDAVEWHVTGLSSRWTRRAFAAAGFGYPPAKSLEALGGESQLKPIFSVAATVGRDGHDGHDANEGVKTGAEKIRVKDEESIAGLDDIDRVSSSVDNGNGNGGSRVRSTDGLPTKVAAVQGVNRPWFHIDVTAAVESAVASIEGRLDTGKVH</sequence>
<dbReference type="SUPFAM" id="SSF52091">
    <property type="entry name" value="SpoIIaa-like"/>
    <property type="match status" value="1"/>
</dbReference>
<dbReference type="CDD" id="cd07042">
    <property type="entry name" value="STAS_SulP_like_sulfate_transporter"/>
    <property type="match status" value="1"/>
</dbReference>
<dbReference type="InterPro" id="IPR002645">
    <property type="entry name" value="STAS_dom"/>
</dbReference>